<feature type="compositionally biased region" description="Basic residues" evidence="1">
    <location>
        <begin position="1"/>
        <end position="21"/>
    </location>
</feature>
<protein>
    <submittedName>
        <fullName evidence="2">Uncharacterized protein</fullName>
    </submittedName>
</protein>
<proteinExistence type="predicted"/>
<feature type="compositionally biased region" description="Basic residues" evidence="1">
    <location>
        <begin position="58"/>
        <end position="70"/>
    </location>
</feature>
<evidence type="ECO:0000256" key="1">
    <source>
        <dbReference type="SAM" id="MobiDB-lite"/>
    </source>
</evidence>
<dbReference type="InterPro" id="IPR045468">
    <property type="entry name" value="DUF6496"/>
</dbReference>
<evidence type="ECO:0000313" key="2">
    <source>
        <dbReference type="EMBL" id="KKN67893.1"/>
    </source>
</evidence>
<gene>
    <name evidence="2" type="ORF">LCGC14_0456800</name>
</gene>
<dbReference type="EMBL" id="LAZR01000463">
    <property type="protein sequence ID" value="KKN67893.1"/>
    <property type="molecule type" value="Genomic_DNA"/>
</dbReference>
<dbReference type="Pfam" id="PF20106">
    <property type="entry name" value="DUF6496"/>
    <property type="match status" value="1"/>
</dbReference>
<feature type="compositionally biased region" description="Basic residues" evidence="1">
    <location>
        <begin position="34"/>
        <end position="43"/>
    </location>
</feature>
<name>A0A0F9VQ58_9ZZZZ</name>
<reference evidence="2" key="1">
    <citation type="journal article" date="2015" name="Nature">
        <title>Complex archaea that bridge the gap between prokaryotes and eukaryotes.</title>
        <authorList>
            <person name="Spang A."/>
            <person name="Saw J.H."/>
            <person name="Jorgensen S.L."/>
            <person name="Zaremba-Niedzwiedzka K."/>
            <person name="Martijn J."/>
            <person name="Lind A.E."/>
            <person name="van Eijk R."/>
            <person name="Schleper C."/>
            <person name="Guy L."/>
            <person name="Ettema T.J."/>
        </authorList>
    </citation>
    <scope>NUCLEOTIDE SEQUENCE</scope>
</reference>
<comment type="caution">
    <text evidence="2">The sequence shown here is derived from an EMBL/GenBank/DDBJ whole genome shotgun (WGS) entry which is preliminary data.</text>
</comment>
<organism evidence="2">
    <name type="scientific">marine sediment metagenome</name>
    <dbReference type="NCBI Taxonomy" id="412755"/>
    <lineage>
        <taxon>unclassified sequences</taxon>
        <taxon>metagenomes</taxon>
        <taxon>ecological metagenomes</taxon>
    </lineage>
</organism>
<accession>A0A0F9VQ58</accession>
<dbReference type="AlphaFoldDB" id="A0A0F9VQ58"/>
<sequence>MAKRKNDKTLKTPKAKAKISKVMHEFSEGDLRSGSKKGPKVVKKSQALAIGLSEARKASKKGKSKSKKKK</sequence>
<feature type="region of interest" description="Disordered" evidence="1">
    <location>
        <begin position="1"/>
        <end position="70"/>
    </location>
</feature>
<feature type="compositionally biased region" description="Basic and acidic residues" evidence="1">
    <location>
        <begin position="22"/>
        <end position="33"/>
    </location>
</feature>